<dbReference type="Proteomes" id="UP000256478">
    <property type="component" value="Unassembled WGS sequence"/>
</dbReference>
<dbReference type="PANTHER" id="PTHR38834">
    <property type="entry name" value="PERIPLASMIC SUBSTRATE BINDING PROTEIN FAMILY 3"/>
    <property type="match status" value="1"/>
</dbReference>
<dbReference type="SUPFAM" id="SSF53850">
    <property type="entry name" value="Periplasmic binding protein-like II"/>
    <property type="match status" value="1"/>
</dbReference>
<accession>A0A3E0TMI8</accession>
<evidence type="ECO:0000313" key="2">
    <source>
        <dbReference type="EMBL" id="REL25613.1"/>
    </source>
</evidence>
<organism evidence="2 3">
    <name type="scientific">Thalassotalea euphylliae</name>
    <dbReference type="NCBI Taxonomy" id="1655234"/>
    <lineage>
        <taxon>Bacteria</taxon>
        <taxon>Pseudomonadati</taxon>
        <taxon>Pseudomonadota</taxon>
        <taxon>Gammaproteobacteria</taxon>
        <taxon>Alteromonadales</taxon>
        <taxon>Colwelliaceae</taxon>
        <taxon>Thalassotalea</taxon>
    </lineage>
</organism>
<feature type="chain" id="PRO_5017634886" evidence="1">
    <location>
        <begin position="19"/>
        <end position="257"/>
    </location>
</feature>
<dbReference type="RefSeq" id="WP_116006743.1">
    <property type="nucleotide sequence ID" value="NZ_QUOU01000001.1"/>
</dbReference>
<reference evidence="2 3" key="1">
    <citation type="submission" date="2018-08" db="EMBL/GenBank/DDBJ databases">
        <title>Thalassotalea euphylliae genome.</title>
        <authorList>
            <person name="Summers S."/>
            <person name="Rice S.A."/>
            <person name="Freckelton M.L."/>
            <person name="Nedved B.T."/>
            <person name="Hadfield M.G."/>
        </authorList>
    </citation>
    <scope>NUCLEOTIDE SEQUENCE [LARGE SCALE GENOMIC DNA]</scope>
    <source>
        <strain evidence="2 3">H1</strain>
    </source>
</reference>
<dbReference type="EMBL" id="QUOU01000001">
    <property type="protein sequence ID" value="REL25613.1"/>
    <property type="molecule type" value="Genomic_DNA"/>
</dbReference>
<protein>
    <submittedName>
        <fullName evidence="2">Uncharacterized protein</fullName>
    </submittedName>
</protein>
<sequence length="257" mass="28894">MKHLFFLVFISVCLLSHAGEHQLSVVSEHWPPYIIHYKNDTVQAEVKGVVTENIREILALANLDYSLNIYPWARSYHLATNKPNVLIYSIFKNEQREPLFHWFCPVYQATPIRIFKLATNSADISSLASLKNSVVGVMRDDNSYRYLSTKGFEPGVNLDISSNEEINLLKLITGKIDAVVQSEAALRYRLAQVNASNLAIVAGLTLHSKEKTEHCMALSKNSDAQLINKISTAFAQWQANATHADSNNTDAQFSNLR</sequence>
<dbReference type="OrthoDB" id="8587856at2"/>
<dbReference type="Gene3D" id="3.40.190.10">
    <property type="entry name" value="Periplasmic binding protein-like II"/>
    <property type="match status" value="2"/>
</dbReference>
<evidence type="ECO:0000313" key="3">
    <source>
        <dbReference type="Proteomes" id="UP000256478"/>
    </source>
</evidence>
<dbReference type="AlphaFoldDB" id="A0A3E0TMI8"/>
<comment type="caution">
    <text evidence="2">The sequence shown here is derived from an EMBL/GenBank/DDBJ whole genome shotgun (WGS) entry which is preliminary data.</text>
</comment>
<feature type="signal peptide" evidence="1">
    <location>
        <begin position="1"/>
        <end position="18"/>
    </location>
</feature>
<dbReference type="PANTHER" id="PTHR38834:SF3">
    <property type="entry name" value="SOLUTE-BINDING PROTEIN FAMILY 3_N-TERMINAL DOMAIN-CONTAINING PROTEIN"/>
    <property type="match status" value="1"/>
</dbReference>
<gene>
    <name evidence="2" type="ORF">DXX93_02965</name>
</gene>
<proteinExistence type="predicted"/>
<name>A0A3E0TMI8_9GAMM</name>
<keyword evidence="1" id="KW-0732">Signal</keyword>
<evidence type="ECO:0000256" key="1">
    <source>
        <dbReference type="SAM" id="SignalP"/>
    </source>
</evidence>